<comment type="caution">
    <text evidence="1">The sequence shown here is derived from an EMBL/GenBank/DDBJ whole genome shotgun (WGS) entry which is preliminary data.</text>
</comment>
<dbReference type="AlphaFoldDB" id="V6I269"/>
<name>V6I269_9LEPT</name>
<reference evidence="1" key="1">
    <citation type="submission" date="2013-05" db="EMBL/GenBank/DDBJ databases">
        <authorList>
            <person name="Harkins D.M."/>
            <person name="Durkin A.S."/>
            <person name="Brinkac L.M."/>
            <person name="Haft D.H."/>
            <person name="Selengut J.D."/>
            <person name="Sanka R."/>
            <person name="DePew J."/>
            <person name="Purushe J."/>
            <person name="Hartskeerl R.A."/>
            <person name="Ahmed A."/>
            <person name="van der Linden H."/>
            <person name="Goris M.G.A."/>
            <person name="Vinetz J.M."/>
            <person name="Sutton G.G."/>
            <person name="Nierman W.C."/>
            <person name="Fouts D.E."/>
        </authorList>
    </citation>
    <scope>NUCLEOTIDE SEQUENCE [LARGE SCALE GENOMIC DNA]</scope>
    <source>
        <strain evidence="1">L 60</strain>
    </source>
</reference>
<sequence>MGGDVSVAAKPLKKGHTYVFEISTDSSYEFTELYFKYE</sequence>
<gene>
    <name evidence="1" type="ORF">LEP1GSC062_2011</name>
</gene>
<proteinExistence type="predicted"/>
<dbReference type="EMBL" id="AHMT02000006">
    <property type="protein sequence ID" value="EQA64305.1"/>
    <property type="molecule type" value="Genomic_DNA"/>
</dbReference>
<dbReference type="Proteomes" id="UP000018747">
    <property type="component" value="Unassembled WGS sequence"/>
</dbReference>
<organism evidence="1 2">
    <name type="scientific">Leptospira alexanderi serovar Manhao 3 str. L 60</name>
    <dbReference type="NCBI Taxonomy" id="1049759"/>
    <lineage>
        <taxon>Bacteria</taxon>
        <taxon>Pseudomonadati</taxon>
        <taxon>Spirochaetota</taxon>
        <taxon>Spirochaetia</taxon>
        <taxon>Leptospirales</taxon>
        <taxon>Leptospiraceae</taxon>
        <taxon>Leptospira</taxon>
    </lineage>
</organism>
<protein>
    <submittedName>
        <fullName evidence="1">Uncharacterized protein</fullName>
    </submittedName>
</protein>
<accession>V6I269</accession>
<evidence type="ECO:0000313" key="1">
    <source>
        <dbReference type="EMBL" id="EQA64305.1"/>
    </source>
</evidence>
<evidence type="ECO:0000313" key="2">
    <source>
        <dbReference type="Proteomes" id="UP000018747"/>
    </source>
</evidence>
<keyword evidence="2" id="KW-1185">Reference proteome</keyword>